<evidence type="ECO:0000313" key="1">
    <source>
        <dbReference type="EMBL" id="CAB4619311.1"/>
    </source>
</evidence>
<dbReference type="EMBL" id="CAEZVF010000046">
    <property type="protein sequence ID" value="CAB4619311.1"/>
    <property type="molecule type" value="Genomic_DNA"/>
</dbReference>
<evidence type="ECO:0000313" key="2">
    <source>
        <dbReference type="EMBL" id="CAB4773537.1"/>
    </source>
</evidence>
<dbReference type="AlphaFoldDB" id="A0A6J6HZ13"/>
<accession>A0A6J6HZ13</accession>
<reference evidence="1" key="1">
    <citation type="submission" date="2020-05" db="EMBL/GenBank/DDBJ databases">
        <authorList>
            <person name="Chiriac C."/>
            <person name="Salcher M."/>
            <person name="Ghai R."/>
            <person name="Kavagutti S V."/>
        </authorList>
    </citation>
    <scope>NUCLEOTIDE SEQUENCE</scope>
</reference>
<dbReference type="EMBL" id="CAEZZX010000036">
    <property type="protein sequence ID" value="CAB4773537.1"/>
    <property type="molecule type" value="Genomic_DNA"/>
</dbReference>
<gene>
    <name evidence="1" type="ORF">UFOPK1939_00445</name>
    <name evidence="2" type="ORF">UFOPK2938_00286</name>
</gene>
<organism evidence="1">
    <name type="scientific">freshwater metagenome</name>
    <dbReference type="NCBI Taxonomy" id="449393"/>
    <lineage>
        <taxon>unclassified sequences</taxon>
        <taxon>metagenomes</taxon>
        <taxon>ecological metagenomes</taxon>
    </lineage>
</organism>
<name>A0A6J6HZ13_9ZZZZ</name>
<sequence>MPEVPLTFPREWVEFFDPADDDQLIRADLTWLTSRFSCIFGNGCKGIDASMPDSGCCVHGAHFSAKSDEKRVKKAVAELTPEMWQRQAEQWVEKDEDGDRKTRVVDGACIFNNDPDFAGGGGCALHHLAAAKGVSHVETKPDVCWQLPIRRTYDTVELANGDERNVMVIGEYDRPGWGDGGHDFDWYCTGNPEAHQATQPLYLSSKDELTELLGKKAYKKLVELCDAREAIKAVRPLLPLIAPHPADPS</sequence>
<dbReference type="InterPro" id="IPR021458">
    <property type="entry name" value="Rv0495c"/>
</dbReference>
<dbReference type="Pfam" id="PF11307">
    <property type="entry name" value="DUF3109"/>
    <property type="match status" value="1"/>
</dbReference>
<proteinExistence type="predicted"/>
<protein>
    <submittedName>
        <fullName evidence="1">Unannotated protein</fullName>
    </submittedName>
</protein>